<protein>
    <recommendedName>
        <fullName evidence="1">non-specific serine/threonine protein kinase</fullName>
        <ecNumber evidence="1">2.7.11.1</ecNumber>
    </recommendedName>
</protein>
<evidence type="ECO:0000256" key="1">
    <source>
        <dbReference type="ARBA" id="ARBA00012513"/>
    </source>
</evidence>
<feature type="non-terminal residue" evidence="11">
    <location>
        <position position="124"/>
    </location>
</feature>
<evidence type="ECO:0000256" key="3">
    <source>
        <dbReference type="ARBA" id="ARBA00022679"/>
    </source>
</evidence>
<dbReference type="GO" id="GO:0005524">
    <property type="term" value="F:ATP binding"/>
    <property type="evidence" value="ECO:0007669"/>
    <property type="project" value="UniProtKB-UniRule"/>
</dbReference>
<evidence type="ECO:0000256" key="5">
    <source>
        <dbReference type="ARBA" id="ARBA00022777"/>
    </source>
</evidence>
<dbReference type="InterPro" id="IPR017441">
    <property type="entry name" value="Protein_kinase_ATP_BS"/>
</dbReference>
<evidence type="ECO:0000256" key="4">
    <source>
        <dbReference type="ARBA" id="ARBA00022741"/>
    </source>
</evidence>
<feature type="region of interest" description="Disordered" evidence="10">
    <location>
        <begin position="1"/>
        <end position="83"/>
    </location>
</feature>
<dbReference type="Proteomes" id="UP000011014">
    <property type="component" value="Unassembled WGS sequence"/>
</dbReference>
<dbReference type="InterPro" id="IPR011009">
    <property type="entry name" value="Kinase-like_dom_sf"/>
</dbReference>
<dbReference type="GO" id="GO:0000245">
    <property type="term" value="P:spliceosomal complex assembly"/>
    <property type="evidence" value="ECO:0007669"/>
    <property type="project" value="TreeGrafter"/>
</dbReference>
<evidence type="ECO:0000256" key="10">
    <source>
        <dbReference type="SAM" id="MobiDB-lite"/>
    </source>
</evidence>
<evidence type="ECO:0000256" key="7">
    <source>
        <dbReference type="ARBA" id="ARBA00047899"/>
    </source>
</evidence>
<evidence type="ECO:0000256" key="9">
    <source>
        <dbReference type="PROSITE-ProRule" id="PRU10141"/>
    </source>
</evidence>
<dbReference type="EMBL" id="FN658209">
    <property type="protein sequence ID" value="CBY43419.1"/>
    <property type="molecule type" value="Genomic_DNA"/>
</dbReference>
<dbReference type="InterPro" id="IPR051334">
    <property type="entry name" value="SRPK"/>
</dbReference>
<evidence type="ECO:0000256" key="8">
    <source>
        <dbReference type="ARBA" id="ARBA00048679"/>
    </source>
</evidence>
<dbReference type="Gene3D" id="3.30.200.20">
    <property type="entry name" value="Phosphorylase Kinase, domain 1"/>
    <property type="match status" value="1"/>
</dbReference>
<evidence type="ECO:0000256" key="6">
    <source>
        <dbReference type="ARBA" id="ARBA00022840"/>
    </source>
</evidence>
<reference evidence="11" key="1">
    <citation type="journal article" date="2010" name="Science">
        <title>Plasticity of animal genome architecture unmasked by rapid evolution of a pelagic tunicate.</title>
        <authorList>
            <person name="Denoeud F."/>
            <person name="Henriet S."/>
            <person name="Mungpakdee S."/>
            <person name="Aury J.M."/>
            <person name="Da Silva C."/>
            <person name="Brinkmann H."/>
            <person name="Mikhaleva J."/>
            <person name="Olsen L.C."/>
            <person name="Jubin C."/>
            <person name="Canestro C."/>
            <person name="Bouquet J.M."/>
            <person name="Danks G."/>
            <person name="Poulain J."/>
            <person name="Campsteijn C."/>
            <person name="Adamski M."/>
            <person name="Cross I."/>
            <person name="Yadetie F."/>
            <person name="Muffato M."/>
            <person name="Louis A."/>
            <person name="Butcher S."/>
            <person name="Tsagkogeorga G."/>
            <person name="Konrad A."/>
            <person name="Singh S."/>
            <person name="Jensen M.F."/>
            <person name="Cong E.H."/>
            <person name="Eikeseth-Otteraa H."/>
            <person name="Noel B."/>
            <person name="Anthouard V."/>
            <person name="Porcel B.M."/>
            <person name="Kachouri-Lafond R."/>
            <person name="Nishino A."/>
            <person name="Ugolini M."/>
            <person name="Chourrout P."/>
            <person name="Nishida H."/>
            <person name="Aasland R."/>
            <person name="Huzurbazar S."/>
            <person name="Westhof E."/>
            <person name="Delsuc F."/>
            <person name="Lehrach H."/>
            <person name="Reinhardt R."/>
            <person name="Weissenbach J."/>
            <person name="Roy S.W."/>
            <person name="Artiguenave F."/>
            <person name="Postlethwait J.H."/>
            <person name="Manak J.R."/>
            <person name="Thompson E.M."/>
            <person name="Jaillon O."/>
            <person name="Du Pasquier L."/>
            <person name="Boudinot P."/>
            <person name="Liberles D.A."/>
            <person name="Volff J.N."/>
            <person name="Philippe H."/>
            <person name="Lenhard B."/>
            <person name="Roest Crollius H."/>
            <person name="Wincker P."/>
            <person name="Chourrout D."/>
        </authorList>
    </citation>
    <scope>NUCLEOTIDE SEQUENCE [LARGE SCALE GENOMIC DNA]</scope>
</reference>
<keyword evidence="3" id="KW-0808">Transferase</keyword>
<feature type="binding site" evidence="9">
    <location>
        <position position="124"/>
    </location>
    <ligand>
        <name>ATP</name>
        <dbReference type="ChEBI" id="CHEBI:30616"/>
    </ligand>
</feature>
<keyword evidence="4 9" id="KW-0547">Nucleotide-binding</keyword>
<sequence length="124" mass="14547">MSSRKVMAIQARKKRKTKPKKPVPKKRTDKTEKIVEKKKEHEEEPEDDYNDTDSAGSLDGEEILGSDDDEQENPKDYKKGGYHPVKVGDLYNNRYHVIRKLGWGHFSTVWLCWDLTERRFVALK</sequence>
<evidence type="ECO:0000256" key="2">
    <source>
        <dbReference type="ARBA" id="ARBA00022527"/>
    </source>
</evidence>
<dbReference type="PANTHER" id="PTHR47634:SF9">
    <property type="entry name" value="PROTEIN KINASE DOMAIN-CONTAINING PROTEIN-RELATED"/>
    <property type="match status" value="1"/>
</dbReference>
<organism evidence="11">
    <name type="scientific">Oikopleura dioica</name>
    <name type="common">Tunicate</name>
    <dbReference type="NCBI Taxonomy" id="34765"/>
    <lineage>
        <taxon>Eukaryota</taxon>
        <taxon>Metazoa</taxon>
        <taxon>Chordata</taxon>
        <taxon>Tunicata</taxon>
        <taxon>Appendicularia</taxon>
        <taxon>Copelata</taxon>
        <taxon>Oikopleuridae</taxon>
        <taxon>Oikopleura</taxon>
    </lineage>
</organism>
<dbReference type="EC" id="2.7.11.1" evidence="1"/>
<dbReference type="SUPFAM" id="SSF56112">
    <property type="entry name" value="Protein kinase-like (PK-like)"/>
    <property type="match status" value="1"/>
</dbReference>
<dbReference type="GO" id="GO:0050684">
    <property type="term" value="P:regulation of mRNA processing"/>
    <property type="evidence" value="ECO:0007669"/>
    <property type="project" value="TreeGrafter"/>
</dbReference>
<keyword evidence="2" id="KW-0723">Serine/threonine-protein kinase</keyword>
<dbReference type="PANTHER" id="PTHR47634">
    <property type="entry name" value="PROTEIN KINASE DOMAIN-CONTAINING PROTEIN-RELATED"/>
    <property type="match status" value="1"/>
</dbReference>
<dbReference type="GO" id="GO:0004674">
    <property type="term" value="F:protein serine/threonine kinase activity"/>
    <property type="evidence" value="ECO:0007669"/>
    <property type="project" value="UniProtKB-KW"/>
</dbReference>
<gene>
    <name evidence="11" type="ORF">GSOID_T00028020001</name>
</gene>
<evidence type="ECO:0000313" key="11">
    <source>
        <dbReference type="EMBL" id="CBY43419.1"/>
    </source>
</evidence>
<dbReference type="PROSITE" id="PS00107">
    <property type="entry name" value="PROTEIN_KINASE_ATP"/>
    <property type="match status" value="1"/>
</dbReference>
<dbReference type="GO" id="GO:0005737">
    <property type="term" value="C:cytoplasm"/>
    <property type="evidence" value="ECO:0007669"/>
    <property type="project" value="TreeGrafter"/>
</dbReference>
<dbReference type="AlphaFoldDB" id="E4Z6U1"/>
<keyword evidence="6 9" id="KW-0067">ATP-binding</keyword>
<feature type="compositionally biased region" description="Acidic residues" evidence="10">
    <location>
        <begin position="59"/>
        <end position="71"/>
    </location>
</feature>
<comment type="catalytic activity">
    <reaction evidence="8">
        <text>L-seryl-[protein] + ATP = O-phospho-L-seryl-[protein] + ADP + H(+)</text>
        <dbReference type="Rhea" id="RHEA:17989"/>
        <dbReference type="Rhea" id="RHEA-COMP:9863"/>
        <dbReference type="Rhea" id="RHEA-COMP:11604"/>
        <dbReference type="ChEBI" id="CHEBI:15378"/>
        <dbReference type="ChEBI" id="CHEBI:29999"/>
        <dbReference type="ChEBI" id="CHEBI:30616"/>
        <dbReference type="ChEBI" id="CHEBI:83421"/>
        <dbReference type="ChEBI" id="CHEBI:456216"/>
        <dbReference type="EC" id="2.7.11.1"/>
    </reaction>
</comment>
<proteinExistence type="predicted"/>
<feature type="compositionally biased region" description="Basic and acidic residues" evidence="10">
    <location>
        <begin position="29"/>
        <end position="42"/>
    </location>
</feature>
<name>E4Z6U1_OIKDI</name>
<keyword evidence="5" id="KW-0418">Kinase</keyword>
<dbReference type="GO" id="GO:0005634">
    <property type="term" value="C:nucleus"/>
    <property type="evidence" value="ECO:0007669"/>
    <property type="project" value="TreeGrafter"/>
</dbReference>
<comment type="catalytic activity">
    <reaction evidence="7">
        <text>L-threonyl-[protein] + ATP = O-phospho-L-threonyl-[protein] + ADP + H(+)</text>
        <dbReference type="Rhea" id="RHEA:46608"/>
        <dbReference type="Rhea" id="RHEA-COMP:11060"/>
        <dbReference type="Rhea" id="RHEA-COMP:11605"/>
        <dbReference type="ChEBI" id="CHEBI:15378"/>
        <dbReference type="ChEBI" id="CHEBI:30013"/>
        <dbReference type="ChEBI" id="CHEBI:30616"/>
        <dbReference type="ChEBI" id="CHEBI:61977"/>
        <dbReference type="ChEBI" id="CHEBI:456216"/>
        <dbReference type="EC" id="2.7.11.1"/>
    </reaction>
</comment>
<accession>E4Z6U1</accession>
<feature type="compositionally biased region" description="Basic residues" evidence="10">
    <location>
        <begin position="11"/>
        <end position="28"/>
    </location>
</feature>